<dbReference type="PANTHER" id="PTHR42913:SF3">
    <property type="entry name" value="64 KDA MITOCHONDRIAL NADH DEHYDROGENASE (EUROFUNG)"/>
    <property type="match status" value="1"/>
</dbReference>
<proteinExistence type="inferred from homology"/>
<feature type="domain" description="FAD/NAD(P)-binding" evidence="6">
    <location>
        <begin position="38"/>
        <end position="368"/>
    </location>
</feature>
<evidence type="ECO:0000259" key="6">
    <source>
        <dbReference type="Pfam" id="PF07992"/>
    </source>
</evidence>
<evidence type="ECO:0000256" key="2">
    <source>
        <dbReference type="ARBA" id="ARBA00005272"/>
    </source>
</evidence>
<keyword evidence="5" id="KW-0560">Oxidoreductase</keyword>
<dbReference type="PRINTS" id="PR00411">
    <property type="entry name" value="PNDRDTASEI"/>
</dbReference>
<organism evidence="7 8">
    <name type="scientific">Jeongeupia chitinilytica</name>
    <dbReference type="NCBI Taxonomy" id="1041641"/>
    <lineage>
        <taxon>Bacteria</taxon>
        <taxon>Pseudomonadati</taxon>
        <taxon>Pseudomonadota</taxon>
        <taxon>Betaproteobacteria</taxon>
        <taxon>Neisseriales</taxon>
        <taxon>Chitinibacteraceae</taxon>
        <taxon>Jeongeupia</taxon>
    </lineage>
</organism>
<keyword evidence="8" id="KW-1185">Reference proteome</keyword>
<protein>
    <submittedName>
        <fullName evidence="7">NADH dehydrogenase</fullName>
    </submittedName>
</protein>
<dbReference type="InterPro" id="IPR023753">
    <property type="entry name" value="FAD/NAD-binding_dom"/>
</dbReference>
<dbReference type="Proteomes" id="UP000604737">
    <property type="component" value="Unassembled WGS sequence"/>
</dbReference>
<comment type="cofactor">
    <cofactor evidence="1">
        <name>FAD</name>
        <dbReference type="ChEBI" id="CHEBI:57692"/>
    </cofactor>
</comment>
<dbReference type="InterPro" id="IPR036188">
    <property type="entry name" value="FAD/NAD-bd_sf"/>
</dbReference>
<name>A0ABQ3H184_9NEIS</name>
<dbReference type="InterPro" id="IPR051169">
    <property type="entry name" value="NADH-Q_oxidoreductase"/>
</dbReference>
<evidence type="ECO:0000313" key="8">
    <source>
        <dbReference type="Proteomes" id="UP000604737"/>
    </source>
</evidence>
<evidence type="ECO:0000256" key="1">
    <source>
        <dbReference type="ARBA" id="ARBA00001974"/>
    </source>
</evidence>
<reference evidence="8" key="1">
    <citation type="journal article" date="2019" name="Int. J. Syst. Evol. Microbiol.">
        <title>The Global Catalogue of Microorganisms (GCM) 10K type strain sequencing project: providing services to taxonomists for standard genome sequencing and annotation.</title>
        <authorList>
            <consortium name="The Broad Institute Genomics Platform"/>
            <consortium name="The Broad Institute Genome Sequencing Center for Infectious Disease"/>
            <person name="Wu L."/>
            <person name="Ma J."/>
        </authorList>
    </citation>
    <scope>NUCLEOTIDE SEQUENCE [LARGE SCALE GENOMIC DNA]</scope>
    <source>
        <strain evidence="8">KCTC 23701</strain>
    </source>
</reference>
<keyword evidence="4" id="KW-0274">FAD</keyword>
<keyword evidence="3" id="KW-0285">Flavoprotein</keyword>
<accession>A0ABQ3H184</accession>
<evidence type="ECO:0000256" key="5">
    <source>
        <dbReference type="ARBA" id="ARBA00023002"/>
    </source>
</evidence>
<dbReference type="Gene3D" id="3.50.50.100">
    <property type="match status" value="1"/>
</dbReference>
<comment type="caution">
    <text evidence="7">The sequence shown here is derived from an EMBL/GenBank/DDBJ whole genome shotgun (WGS) entry which is preliminary data.</text>
</comment>
<evidence type="ECO:0000256" key="3">
    <source>
        <dbReference type="ARBA" id="ARBA00022630"/>
    </source>
</evidence>
<evidence type="ECO:0000256" key="4">
    <source>
        <dbReference type="ARBA" id="ARBA00022827"/>
    </source>
</evidence>
<dbReference type="EMBL" id="BMYO01000004">
    <property type="protein sequence ID" value="GHD62414.1"/>
    <property type="molecule type" value="Genomic_DNA"/>
</dbReference>
<sequence>MAYKRPRRYDEAIPIRGSRRWRPVLPESVHMSDTNKQRIVIVGGGAGGLELATRLGKRLGRSKRARIILVDGSPTHIWKPLLHEVATGALNTGEDEVNYFAHAHHHGYEFEYGWMDGLDRERKVIRISPVTDEYGHQIAAARELAYDTLVLAVGAVPNDFGTPGVAEHCLFLNTQDDAERLRKRILSEAFSVTSGDDPAGELRIGIVGGGATGVELAAEIHHTVTELHAYGAQFRPEQLQIYIIEGAPRILAGAPESMSQYATEELGKRHIDVVTGVRVASADARGFALSDGRRIDAALRIWAAGVKAPNWLATLGLTTNRANQIVVDKDLRCVDDPAIRVIGDCAAAPDGDSGKTLSATAQAARQEAEWLADALTDTVNGHTPEPFVFKPQGMLVSLGKYRAVGSLAAIVGPKRDYHVEGRSAKMMYVSLYRMHQAAIHGWPMAMLLWAGDKLKKAARPTLKLH</sequence>
<dbReference type="SUPFAM" id="SSF51905">
    <property type="entry name" value="FAD/NAD(P)-binding domain"/>
    <property type="match status" value="1"/>
</dbReference>
<dbReference type="PRINTS" id="PR00368">
    <property type="entry name" value="FADPNR"/>
</dbReference>
<comment type="similarity">
    <text evidence="2">Belongs to the NADH dehydrogenase family.</text>
</comment>
<gene>
    <name evidence="7" type="primary">ndh</name>
    <name evidence="7" type="ORF">GCM10007350_18340</name>
</gene>
<evidence type="ECO:0000313" key="7">
    <source>
        <dbReference type="EMBL" id="GHD62414.1"/>
    </source>
</evidence>
<dbReference type="PANTHER" id="PTHR42913">
    <property type="entry name" value="APOPTOSIS-INDUCING FACTOR 1"/>
    <property type="match status" value="1"/>
</dbReference>
<dbReference type="Pfam" id="PF07992">
    <property type="entry name" value="Pyr_redox_2"/>
    <property type="match status" value="1"/>
</dbReference>